<evidence type="ECO:0000256" key="1">
    <source>
        <dbReference type="ARBA" id="ARBA00022737"/>
    </source>
</evidence>
<dbReference type="SUPFAM" id="SSF52540">
    <property type="entry name" value="P-loop containing nucleoside triphosphate hydrolases"/>
    <property type="match status" value="1"/>
</dbReference>
<keyword evidence="5" id="KW-1185">Reference proteome</keyword>
<organism evidence="4 5">
    <name type="scientific">Rhodocollybia butyracea</name>
    <dbReference type="NCBI Taxonomy" id="206335"/>
    <lineage>
        <taxon>Eukaryota</taxon>
        <taxon>Fungi</taxon>
        <taxon>Dikarya</taxon>
        <taxon>Basidiomycota</taxon>
        <taxon>Agaricomycotina</taxon>
        <taxon>Agaricomycetes</taxon>
        <taxon>Agaricomycetidae</taxon>
        <taxon>Agaricales</taxon>
        <taxon>Marasmiineae</taxon>
        <taxon>Omphalotaceae</taxon>
        <taxon>Rhodocollybia</taxon>
    </lineage>
</organism>
<accession>A0A9P5Q9V5</accession>
<dbReference type="InterPro" id="IPR056884">
    <property type="entry name" value="NPHP3-like_N"/>
</dbReference>
<gene>
    <name evidence="4" type="ORF">BDP27DRAFT_488461</name>
</gene>
<evidence type="ECO:0000313" key="4">
    <source>
        <dbReference type="EMBL" id="KAF9077754.1"/>
    </source>
</evidence>
<dbReference type="PANTHER" id="PTHR10039:SF17">
    <property type="entry name" value="FUNGAL STAND N-TERMINAL GOODBYE DOMAIN-CONTAINING PROTEIN-RELATED"/>
    <property type="match status" value="1"/>
</dbReference>
<keyword evidence="1" id="KW-0677">Repeat</keyword>
<comment type="caution">
    <text evidence="4">The sequence shown here is derived from an EMBL/GenBank/DDBJ whole genome shotgun (WGS) entry which is preliminary data.</text>
</comment>
<proteinExistence type="predicted"/>
<dbReference type="AlphaFoldDB" id="A0A9P5Q9V5"/>
<protein>
    <recommendedName>
        <fullName evidence="3">Nephrocystin 3-like N-terminal domain-containing protein</fullName>
    </recommendedName>
</protein>
<dbReference type="OrthoDB" id="163438at2759"/>
<evidence type="ECO:0000256" key="2">
    <source>
        <dbReference type="SAM" id="MobiDB-lite"/>
    </source>
</evidence>
<dbReference type="EMBL" id="JADNRY010000003">
    <property type="protein sequence ID" value="KAF9077754.1"/>
    <property type="molecule type" value="Genomic_DNA"/>
</dbReference>
<feature type="domain" description="Nephrocystin 3-like N-terminal" evidence="3">
    <location>
        <begin position="192"/>
        <end position="347"/>
    </location>
</feature>
<feature type="region of interest" description="Disordered" evidence="2">
    <location>
        <begin position="28"/>
        <end position="52"/>
    </location>
</feature>
<dbReference type="PANTHER" id="PTHR10039">
    <property type="entry name" value="AMELOGENIN"/>
    <property type="match status" value="1"/>
</dbReference>
<dbReference type="Gene3D" id="3.40.50.300">
    <property type="entry name" value="P-loop containing nucleotide triphosphate hydrolases"/>
    <property type="match status" value="1"/>
</dbReference>
<sequence length="926" mass="105306">MSFFDHSSNIVINGSNFIAVAGNQYTTSSSSSSDAQTSEVQTRGSQSSAPTQLRGQSRLSIWWNAFRATDLASGIAWMNLSRFLPGLLRFHVSSSITDTEVNSLDRTMPANQTNPDDLPSQQTEDCEELSVPTGPTGPTTVINGGTIVYPSHSKGIDRLEQAAALEALHDSMDGSPHPSCHPETRIAMLEYLQNWSLRADSGILWLNGPVGAGKSAIMRTLARNLQSAHQFGGGFFFKRSHPTRGDAKALIVTIACQLADVPWLKGPINRAVEHYPSVLKRSTEIQLEKLIFEPCRAHPNSTPLTILIDGLDECEGRERVHLRVILDAIGKSFTKHSHPLRFIIASRPEAYIRDIFELPAYCGIYQEFPVEPAHEDVQKYFLHEFARIHDEHHETMATFPRPWPTPDVLDILVERSSGHFIYASTIIKFLDDKHYHPNKRLNVDVLKDQTGTDLVFGALDQLYIAILSAVPGPRQPQLIPTLCALANFDLSPRVLDRLLELEGGETRLLLRELHSIFVVPSVKNEGLPWRGAVSAYHASFYDFLNDPKRSQKFYVGGVKDRMALVRSILKLYDCGYQDQFIGFNSPSARGLSHPSNAPLELRWRRRRVNFRTSEHSKQKTKNKKNKKKRRFPRHQLAPFITSLPPSAELLPLIHSMNPDYITQFSPESFEKLLIWMRNIDPAPEDLIQLLEDYEYMTFVAMTVKEATFRTSAKIFSCSSQRVLPQSQELRRFLRMLMLLWDSNCSTRVLPVIRLLLDVSWDNLRITICSLRETIGKDKDMFLDLCRRLRLPSFGGEMLAWASISQDLARTCICVGKDIHAGKLKDVMSWSRIQNHCNWAFQLRLCPPCDKLLRDIEGLEPMSQLPECFPEDVHHVLKWLETFADSPVEVIARWRRYLEVTQITQACSLNVDQAENGWKDFLNWLRR</sequence>
<dbReference type="Pfam" id="PF24883">
    <property type="entry name" value="NPHP3_N"/>
    <property type="match status" value="1"/>
</dbReference>
<dbReference type="Proteomes" id="UP000772434">
    <property type="component" value="Unassembled WGS sequence"/>
</dbReference>
<feature type="compositionally biased region" description="Polar residues" evidence="2">
    <location>
        <begin position="34"/>
        <end position="52"/>
    </location>
</feature>
<reference evidence="4" key="1">
    <citation type="submission" date="2020-11" db="EMBL/GenBank/DDBJ databases">
        <authorList>
            <consortium name="DOE Joint Genome Institute"/>
            <person name="Ahrendt S."/>
            <person name="Riley R."/>
            <person name="Andreopoulos W."/>
            <person name="Labutti K."/>
            <person name="Pangilinan J."/>
            <person name="Ruiz-Duenas F.J."/>
            <person name="Barrasa J.M."/>
            <person name="Sanchez-Garcia M."/>
            <person name="Camarero S."/>
            <person name="Miyauchi S."/>
            <person name="Serrano A."/>
            <person name="Linde D."/>
            <person name="Babiker R."/>
            <person name="Drula E."/>
            <person name="Ayuso-Fernandez I."/>
            <person name="Pacheco R."/>
            <person name="Padilla G."/>
            <person name="Ferreira P."/>
            <person name="Barriuso J."/>
            <person name="Kellner H."/>
            <person name="Castanera R."/>
            <person name="Alfaro M."/>
            <person name="Ramirez L."/>
            <person name="Pisabarro A.G."/>
            <person name="Kuo A."/>
            <person name="Tritt A."/>
            <person name="Lipzen A."/>
            <person name="He G."/>
            <person name="Yan M."/>
            <person name="Ng V."/>
            <person name="Cullen D."/>
            <person name="Martin F."/>
            <person name="Rosso M.-N."/>
            <person name="Henrissat B."/>
            <person name="Hibbett D."/>
            <person name="Martinez A.T."/>
            <person name="Grigoriev I.V."/>
        </authorList>
    </citation>
    <scope>NUCLEOTIDE SEQUENCE</scope>
    <source>
        <strain evidence="4">AH 40177</strain>
    </source>
</reference>
<name>A0A9P5Q9V5_9AGAR</name>
<feature type="compositionally biased region" description="Basic residues" evidence="2">
    <location>
        <begin position="618"/>
        <end position="630"/>
    </location>
</feature>
<evidence type="ECO:0000313" key="5">
    <source>
        <dbReference type="Proteomes" id="UP000772434"/>
    </source>
</evidence>
<dbReference type="InterPro" id="IPR027417">
    <property type="entry name" value="P-loop_NTPase"/>
</dbReference>
<feature type="region of interest" description="Disordered" evidence="2">
    <location>
        <begin position="611"/>
        <end position="630"/>
    </location>
</feature>
<evidence type="ECO:0000259" key="3">
    <source>
        <dbReference type="Pfam" id="PF24883"/>
    </source>
</evidence>
<feature type="region of interest" description="Disordered" evidence="2">
    <location>
        <begin position="103"/>
        <end position="122"/>
    </location>
</feature>